<reference evidence="3 4" key="1">
    <citation type="submission" date="2018-09" db="EMBL/GenBank/DDBJ databases">
        <title>The complete genome sequence of Neokomagataea tanensis NBRC 106556(T).</title>
        <authorList>
            <person name="Chua K.-O."/>
            <person name="See-Too W.-S."/>
            <person name="Hong K.-W."/>
            <person name="Yin W.-F."/>
            <person name="Chan K.-G."/>
        </authorList>
    </citation>
    <scope>NUCLEOTIDE SEQUENCE [LARGE SCALE GENOMIC DNA]</scope>
    <source>
        <strain evidence="4">AH13 \ NBRC 106556</strain>
    </source>
</reference>
<sequence length="62" mass="7172">MNGSNENRQSSKNSEKETSDMQDEAPFNVWLSRGLHRLFDDIANEPIPDELLKLIQNDKNIK</sequence>
<feature type="compositionally biased region" description="Polar residues" evidence="1">
    <location>
        <begin position="1"/>
        <end position="12"/>
    </location>
</feature>
<organism evidence="3 4">
    <name type="scientific">Neokomagataea tanensis</name>
    <dbReference type="NCBI Taxonomy" id="661191"/>
    <lineage>
        <taxon>Bacteria</taxon>
        <taxon>Pseudomonadati</taxon>
        <taxon>Pseudomonadota</taxon>
        <taxon>Alphaproteobacteria</taxon>
        <taxon>Acetobacterales</taxon>
        <taxon>Acetobacteraceae</taxon>
        <taxon>Neokomagataea</taxon>
    </lineage>
</organism>
<proteinExistence type="predicted"/>
<keyword evidence="4" id="KW-1185">Reference proteome</keyword>
<dbReference type="OrthoDB" id="7366948at2"/>
<accession>A0A4Y6V9T6</accession>
<feature type="region of interest" description="Disordered" evidence="1">
    <location>
        <begin position="1"/>
        <end position="25"/>
    </location>
</feature>
<protein>
    <recommendedName>
        <fullName evidence="2">Anti-sigma factor NepR domain-containing protein</fullName>
    </recommendedName>
</protein>
<dbReference type="KEGG" id="ntn:D5366_11235"/>
<evidence type="ECO:0000256" key="1">
    <source>
        <dbReference type="SAM" id="MobiDB-lite"/>
    </source>
</evidence>
<evidence type="ECO:0000313" key="3">
    <source>
        <dbReference type="EMBL" id="QDH25688.1"/>
    </source>
</evidence>
<dbReference type="Pfam" id="PF18557">
    <property type="entry name" value="NepR"/>
    <property type="match status" value="1"/>
</dbReference>
<evidence type="ECO:0000313" key="4">
    <source>
        <dbReference type="Proteomes" id="UP000317214"/>
    </source>
</evidence>
<evidence type="ECO:0000259" key="2">
    <source>
        <dbReference type="Pfam" id="PF18557"/>
    </source>
</evidence>
<gene>
    <name evidence="3" type="ORF">D5366_11235</name>
</gene>
<feature type="domain" description="Anti-sigma factor NepR" evidence="2">
    <location>
        <begin position="31"/>
        <end position="56"/>
    </location>
</feature>
<dbReference type="Proteomes" id="UP000317214">
    <property type="component" value="Chromosome"/>
</dbReference>
<dbReference type="AlphaFoldDB" id="A0A4Y6V9T6"/>
<dbReference type="InterPro" id="IPR041649">
    <property type="entry name" value="NepR"/>
</dbReference>
<dbReference type="EMBL" id="CP032485">
    <property type="protein sequence ID" value="QDH25688.1"/>
    <property type="molecule type" value="Genomic_DNA"/>
</dbReference>
<name>A0A4Y6V9T6_9PROT</name>